<evidence type="ECO:0000256" key="4">
    <source>
        <dbReference type="ARBA" id="ARBA00022475"/>
    </source>
</evidence>
<evidence type="ECO:0000256" key="5">
    <source>
        <dbReference type="ARBA" id="ARBA00022692"/>
    </source>
</evidence>
<evidence type="ECO:0000256" key="6">
    <source>
        <dbReference type="ARBA" id="ARBA00022989"/>
    </source>
</evidence>
<reference evidence="9" key="1">
    <citation type="submission" date="2021-12" db="EMBL/GenBank/DDBJ databases">
        <authorList>
            <person name="Criscuolo A."/>
        </authorList>
    </citation>
    <scope>NUCLEOTIDE SEQUENCE</scope>
    <source>
        <strain evidence="9">CIP111894</strain>
    </source>
</reference>
<dbReference type="SUPFAM" id="SSF81345">
    <property type="entry name" value="ABC transporter involved in vitamin B12 uptake, BtuC"/>
    <property type="match status" value="1"/>
</dbReference>
<dbReference type="InterPro" id="IPR000522">
    <property type="entry name" value="ABC_transptr_permease_BtuC"/>
</dbReference>
<evidence type="ECO:0000313" key="9">
    <source>
        <dbReference type="EMBL" id="CAH1055544.1"/>
    </source>
</evidence>
<accession>A0ABM9BA27</accession>
<keyword evidence="6 8" id="KW-1133">Transmembrane helix</keyword>
<keyword evidence="4" id="KW-1003">Cell membrane</keyword>
<keyword evidence="5 8" id="KW-0812">Transmembrane</keyword>
<feature type="transmembrane region" description="Helical" evidence="8">
    <location>
        <begin position="96"/>
        <end position="115"/>
    </location>
</feature>
<feature type="transmembrane region" description="Helical" evidence="8">
    <location>
        <begin position="203"/>
        <end position="224"/>
    </location>
</feature>
<dbReference type="RefSeq" id="WP_234532994.1">
    <property type="nucleotide sequence ID" value="NZ_CAKMAB010000007.1"/>
</dbReference>
<evidence type="ECO:0000256" key="3">
    <source>
        <dbReference type="ARBA" id="ARBA00022448"/>
    </source>
</evidence>
<dbReference type="CDD" id="cd06550">
    <property type="entry name" value="TM_ABC_iron-siderophores_like"/>
    <property type="match status" value="1"/>
</dbReference>
<evidence type="ECO:0000256" key="1">
    <source>
        <dbReference type="ARBA" id="ARBA00004651"/>
    </source>
</evidence>
<dbReference type="EMBL" id="CAKMAB010000007">
    <property type="protein sequence ID" value="CAH1055544.1"/>
    <property type="molecule type" value="Genomic_DNA"/>
</dbReference>
<protein>
    <submittedName>
        <fullName evidence="9">Iron-uptake system permease protein FeuC</fullName>
    </submittedName>
</protein>
<gene>
    <name evidence="9" type="primary">feuC_2</name>
    <name evidence="9" type="ORF">PAECIP111894_01696</name>
</gene>
<dbReference type="Gene3D" id="1.10.3470.10">
    <property type="entry name" value="ABC transporter involved in vitamin B12 uptake, BtuC"/>
    <property type="match status" value="1"/>
</dbReference>
<comment type="similarity">
    <text evidence="2">Belongs to the binding-protein-dependent transport system permease family. FecCD subfamily.</text>
</comment>
<evidence type="ECO:0000256" key="7">
    <source>
        <dbReference type="ARBA" id="ARBA00023136"/>
    </source>
</evidence>
<keyword evidence="10" id="KW-1185">Reference proteome</keyword>
<comment type="subcellular location">
    <subcellularLocation>
        <location evidence="1">Cell membrane</location>
        <topology evidence="1">Multi-pass membrane protein</topology>
    </subcellularLocation>
</comment>
<dbReference type="PANTHER" id="PTHR30472">
    <property type="entry name" value="FERRIC ENTEROBACTIN TRANSPORT SYSTEM PERMEASE PROTEIN"/>
    <property type="match status" value="1"/>
</dbReference>
<dbReference type="Proteomes" id="UP000838749">
    <property type="component" value="Unassembled WGS sequence"/>
</dbReference>
<comment type="caution">
    <text evidence="9">The sequence shown here is derived from an EMBL/GenBank/DDBJ whole genome shotgun (WGS) entry which is preliminary data.</text>
</comment>
<feature type="transmembrane region" description="Helical" evidence="8">
    <location>
        <begin position="163"/>
        <end position="183"/>
    </location>
</feature>
<name>A0ABM9BA27_9BACL</name>
<feature type="transmembrane region" description="Helical" evidence="8">
    <location>
        <begin position="12"/>
        <end position="30"/>
    </location>
</feature>
<evidence type="ECO:0000256" key="2">
    <source>
        <dbReference type="ARBA" id="ARBA00007935"/>
    </source>
</evidence>
<proteinExistence type="inferred from homology"/>
<keyword evidence="3" id="KW-0813">Transport</keyword>
<keyword evidence="7 8" id="KW-0472">Membrane</keyword>
<evidence type="ECO:0000313" key="10">
    <source>
        <dbReference type="Proteomes" id="UP000838749"/>
    </source>
</evidence>
<feature type="transmembrane region" description="Helical" evidence="8">
    <location>
        <begin position="127"/>
        <end position="151"/>
    </location>
</feature>
<dbReference type="Pfam" id="PF01032">
    <property type="entry name" value="FecCD"/>
    <property type="match status" value="1"/>
</dbReference>
<feature type="transmembrane region" description="Helical" evidence="8">
    <location>
        <begin position="64"/>
        <end position="84"/>
    </location>
</feature>
<dbReference type="PANTHER" id="PTHR30472:SF23">
    <property type="entry name" value="IRON-UPTAKE SYSTEM PERMEASE PROTEIN FEUC"/>
    <property type="match status" value="1"/>
</dbReference>
<feature type="transmembrane region" description="Helical" evidence="8">
    <location>
        <begin position="252"/>
        <end position="279"/>
    </location>
</feature>
<sequence>MDRGRIQFSRYILTLLAFILLTLVAGYFHLTNGAFDMSVLDVIKTLLRIDPNPKFDLVIFQFRLPRIIIASLVGIGLGMAGTVIQGITRNGLADPGILGINAGAGAAIVAFMFFFQMSGVTFFKESWFSILAMPLFGFVGGLAAVVIIFIFSWRNGALDMQRLILTGIAISSGFGALSLYLSLKMNASDYEMAAVWSVGSIYSANWTYIIMITPWVLILGFVMYRKSYLLNYFQLEDSSTKSLGISVEKEKLIFLLCSVGIVSVCVSVSGSIGFIGLMAPHIARRLVGINHRYIMLSSAVVGMFLLVISDYFAKTLFQPAELPVGIVVSIIGIPYFLYLLAKSRV</sequence>
<feature type="transmembrane region" description="Helical" evidence="8">
    <location>
        <begin position="320"/>
        <end position="341"/>
    </location>
</feature>
<dbReference type="InterPro" id="IPR037294">
    <property type="entry name" value="ABC_BtuC-like"/>
</dbReference>
<feature type="transmembrane region" description="Helical" evidence="8">
    <location>
        <begin position="291"/>
        <end position="313"/>
    </location>
</feature>
<organism evidence="9 10">
    <name type="scientific">Paenibacillus pseudetheri</name>
    <dbReference type="NCBI Taxonomy" id="2897682"/>
    <lineage>
        <taxon>Bacteria</taxon>
        <taxon>Bacillati</taxon>
        <taxon>Bacillota</taxon>
        <taxon>Bacilli</taxon>
        <taxon>Bacillales</taxon>
        <taxon>Paenibacillaceae</taxon>
        <taxon>Paenibacillus</taxon>
    </lineage>
</organism>
<evidence type="ECO:0000256" key="8">
    <source>
        <dbReference type="SAM" id="Phobius"/>
    </source>
</evidence>